<keyword evidence="2" id="KW-1185">Reference proteome</keyword>
<evidence type="ECO:0000313" key="2">
    <source>
        <dbReference type="Proteomes" id="UP001597090"/>
    </source>
</evidence>
<proteinExistence type="predicted"/>
<protein>
    <submittedName>
        <fullName evidence="1">Uncharacterized protein</fullName>
    </submittedName>
</protein>
<comment type="caution">
    <text evidence="1">The sequence shown here is derived from an EMBL/GenBank/DDBJ whole genome shotgun (WGS) entry which is preliminary data.</text>
</comment>
<accession>A0ABW2YIL7</accession>
<dbReference type="RefSeq" id="WP_386811202.1">
    <property type="nucleotide sequence ID" value="NZ_JBHTIH010000002.1"/>
</dbReference>
<reference evidence="2" key="1">
    <citation type="journal article" date="2019" name="Int. J. Syst. Evol. Microbiol.">
        <title>The Global Catalogue of Microorganisms (GCM) 10K type strain sequencing project: providing services to taxonomists for standard genome sequencing and annotation.</title>
        <authorList>
            <consortium name="The Broad Institute Genomics Platform"/>
            <consortium name="The Broad Institute Genome Sequencing Center for Infectious Disease"/>
            <person name="Wu L."/>
            <person name="Ma J."/>
        </authorList>
    </citation>
    <scope>NUCLEOTIDE SEQUENCE [LARGE SCALE GENOMIC DNA]</scope>
    <source>
        <strain evidence="2">CCUG 55491</strain>
    </source>
</reference>
<dbReference type="EMBL" id="JBHTIH010000002">
    <property type="protein sequence ID" value="MFD0738270.1"/>
    <property type="molecule type" value="Genomic_DNA"/>
</dbReference>
<organism evidence="1 2">
    <name type="scientific">Lysobacter koreensis</name>
    <dbReference type="NCBI Taxonomy" id="266122"/>
    <lineage>
        <taxon>Bacteria</taxon>
        <taxon>Pseudomonadati</taxon>
        <taxon>Pseudomonadota</taxon>
        <taxon>Gammaproteobacteria</taxon>
        <taxon>Lysobacterales</taxon>
        <taxon>Lysobacteraceae</taxon>
        <taxon>Lysobacter</taxon>
    </lineage>
</organism>
<dbReference type="Proteomes" id="UP001597090">
    <property type="component" value="Unassembled WGS sequence"/>
</dbReference>
<gene>
    <name evidence="1" type="ORF">ACFQZQ_03065</name>
</gene>
<sequence length="57" mass="6605">MKSTNQPNLFQHSDAAKARAYRVAADTVRHDPHFSDDERERRAANYLAEAERYEARA</sequence>
<name>A0ABW2YIL7_9GAMM</name>
<evidence type="ECO:0000313" key="1">
    <source>
        <dbReference type="EMBL" id="MFD0738270.1"/>
    </source>
</evidence>